<dbReference type="Pfam" id="PF00460">
    <property type="entry name" value="Flg_bb_rod"/>
    <property type="match status" value="1"/>
</dbReference>
<proteinExistence type="inferred from homology"/>
<dbReference type="InterPro" id="IPR001444">
    <property type="entry name" value="Flag_bb_rod_N"/>
</dbReference>
<dbReference type="PATRIC" id="fig|1454001.3.peg.1413"/>
<dbReference type="Pfam" id="PF06429">
    <property type="entry name" value="Flg_bbr_C"/>
    <property type="match status" value="1"/>
</dbReference>
<dbReference type="PANTHER" id="PTHR30435:SF18">
    <property type="entry name" value="FLAGELLAR BASAL-BODY ROD PROTEIN FLGF"/>
    <property type="match status" value="1"/>
</dbReference>
<dbReference type="InterPro" id="IPR020013">
    <property type="entry name" value="Flagellar_FlgE/F/G"/>
</dbReference>
<protein>
    <recommendedName>
        <fullName evidence="5 6">Flagellar basal-body rod protein FlgF</fullName>
    </recommendedName>
</protein>
<keyword evidence="11" id="KW-1185">Reference proteome</keyword>
<evidence type="ECO:0000256" key="3">
    <source>
        <dbReference type="ARBA" id="ARBA00023143"/>
    </source>
</evidence>
<evidence type="ECO:0000256" key="2">
    <source>
        <dbReference type="ARBA" id="ARBA00009677"/>
    </source>
</evidence>
<organism evidence="10 11">
    <name type="scientific">Candidatus Accumulibacter adjunctus</name>
    <dbReference type="NCBI Taxonomy" id="1454001"/>
    <lineage>
        <taxon>Bacteria</taxon>
        <taxon>Pseudomonadati</taxon>
        <taxon>Pseudomonadota</taxon>
        <taxon>Betaproteobacteria</taxon>
        <taxon>Candidatus Accumulibacter</taxon>
    </lineage>
</organism>
<evidence type="ECO:0000259" key="7">
    <source>
        <dbReference type="Pfam" id="PF00460"/>
    </source>
</evidence>
<evidence type="ECO:0000313" key="11">
    <source>
        <dbReference type="Proteomes" id="UP000020218"/>
    </source>
</evidence>
<dbReference type="GO" id="GO:0030694">
    <property type="term" value="C:bacterial-type flagellum basal body, rod"/>
    <property type="evidence" value="ECO:0007669"/>
    <property type="project" value="UniProtKB-UniRule"/>
</dbReference>
<feature type="domain" description="Flagellar basal-body/hook protein C-terminal" evidence="8">
    <location>
        <begin position="200"/>
        <end position="244"/>
    </location>
</feature>
<feature type="domain" description="Flagellar hook protein FlgE/F/G-like D1" evidence="9">
    <location>
        <begin position="81"/>
        <end position="145"/>
    </location>
</feature>
<comment type="similarity">
    <text evidence="2 6">Belongs to the flagella basal body rod proteins family.</text>
</comment>
<evidence type="ECO:0000256" key="4">
    <source>
        <dbReference type="ARBA" id="ARBA00038560"/>
    </source>
</evidence>
<dbReference type="NCBIfam" id="TIGR03506">
    <property type="entry name" value="FlgEFG_subfam"/>
    <property type="match status" value="1"/>
</dbReference>
<comment type="subcellular location">
    <subcellularLocation>
        <location evidence="1 6">Bacterial flagellum basal body</location>
    </subcellularLocation>
</comment>
<comment type="subunit">
    <text evidence="4 6">The basal body constitutes a major portion of the flagellar organelle and consists of five rings (E,L,P,S, and M) mounted on a central rod. The rod consists of about 26 subunits of FlgG in the distal portion, and FlgB, FlgC and FlgF are thought to build up the proximal portion of the rod with about 6 subunits each.</text>
</comment>
<keyword evidence="3 6" id="KW-0975">Bacterial flagellum</keyword>
<dbReference type="Proteomes" id="UP000020218">
    <property type="component" value="Unassembled WGS sequence"/>
</dbReference>
<reference evidence="10" key="1">
    <citation type="submission" date="2014-02" db="EMBL/GenBank/DDBJ databases">
        <title>Expanding our view of genomic diversity in Candidatus Accumulibacter clades.</title>
        <authorList>
            <person name="Skennerton C.T."/>
            <person name="Barr J.J."/>
            <person name="Slater F.R."/>
            <person name="Bond P.L."/>
            <person name="Tyson G.W."/>
        </authorList>
    </citation>
    <scope>NUCLEOTIDE SEQUENCE [LARGE SCALE GENOMIC DNA]</scope>
</reference>
<evidence type="ECO:0000313" key="10">
    <source>
        <dbReference type="EMBL" id="EXI68146.1"/>
    </source>
</evidence>
<evidence type="ECO:0000256" key="1">
    <source>
        <dbReference type="ARBA" id="ARBA00004117"/>
    </source>
</evidence>
<evidence type="ECO:0000256" key="6">
    <source>
        <dbReference type="RuleBase" id="RU362116"/>
    </source>
</evidence>
<evidence type="ECO:0000256" key="5">
    <source>
        <dbReference type="ARBA" id="ARBA00040228"/>
    </source>
</evidence>
<dbReference type="InterPro" id="IPR010930">
    <property type="entry name" value="Flg_bb/hook_C_dom"/>
</dbReference>
<accession>A0A011MZY1</accession>
<dbReference type="AlphaFoldDB" id="A0A011MZY1"/>
<comment type="caution">
    <text evidence="10">The sequence shown here is derived from an EMBL/GenBank/DDBJ whole genome shotgun (WGS) entry which is preliminary data.</text>
</comment>
<sequence length="249" mass="25919">MDRLIYTAMSGAKQAFLQQAGVAHNLANASTAGYRAMENRFRAVPVLGTGQPTRAFTIDASVANSFEQGPLLTTGRPLDIALRGRGWIAVQAADGSEAYTRAGNLVTDANGILQTSAGNLVVGEGGPITLPPDNNIVIAADGTVSGVPRPGAGAASSVNVVGRIKLVNPPEGELVRGDDGLFRTRNAEPAVADETVQIEPGALEGSNVNSVDAMVRMISLARQFELQVRMLQTAEANARAAATLLTMNR</sequence>
<gene>
    <name evidence="10" type="primary">flgF</name>
    <name evidence="10" type="ORF">AW08_01364</name>
</gene>
<dbReference type="STRING" id="1454001.AW08_01364"/>
<dbReference type="SUPFAM" id="SSF117143">
    <property type="entry name" value="Flagellar hook protein flgE"/>
    <property type="match status" value="1"/>
</dbReference>
<dbReference type="Pfam" id="PF22692">
    <property type="entry name" value="LlgE_F_G_D1"/>
    <property type="match status" value="1"/>
</dbReference>
<evidence type="ECO:0000259" key="9">
    <source>
        <dbReference type="Pfam" id="PF22692"/>
    </source>
</evidence>
<dbReference type="GO" id="GO:0071978">
    <property type="term" value="P:bacterial-type flagellum-dependent swarming motility"/>
    <property type="evidence" value="ECO:0007669"/>
    <property type="project" value="TreeGrafter"/>
</dbReference>
<dbReference type="NCBIfam" id="NF009280">
    <property type="entry name" value="PRK12640.1"/>
    <property type="match status" value="1"/>
</dbReference>
<dbReference type="EMBL" id="JFAX01000006">
    <property type="protein sequence ID" value="EXI68146.1"/>
    <property type="molecule type" value="Genomic_DNA"/>
</dbReference>
<evidence type="ECO:0000259" key="8">
    <source>
        <dbReference type="Pfam" id="PF06429"/>
    </source>
</evidence>
<feature type="domain" description="Flagellar basal body rod protein N-terminal" evidence="7">
    <location>
        <begin position="5"/>
        <end position="35"/>
    </location>
</feature>
<name>A0A011MZY1_9PROT</name>
<dbReference type="PANTHER" id="PTHR30435">
    <property type="entry name" value="FLAGELLAR PROTEIN"/>
    <property type="match status" value="1"/>
</dbReference>
<dbReference type="InterPro" id="IPR037925">
    <property type="entry name" value="FlgE/F/G-like"/>
</dbReference>
<dbReference type="InterPro" id="IPR053967">
    <property type="entry name" value="LlgE_F_G-like_D1"/>
</dbReference>